<keyword evidence="2" id="KW-0732">Signal</keyword>
<feature type="region of interest" description="Disordered" evidence="1">
    <location>
        <begin position="323"/>
        <end position="361"/>
    </location>
</feature>
<gene>
    <name evidence="4" type="ORF">FRACYDRAFT_197724</name>
</gene>
<dbReference type="Proteomes" id="UP000095751">
    <property type="component" value="Unassembled WGS sequence"/>
</dbReference>
<dbReference type="Pfam" id="PF00583">
    <property type="entry name" value="Acetyltransf_1"/>
    <property type="match status" value="1"/>
</dbReference>
<evidence type="ECO:0000313" key="5">
    <source>
        <dbReference type="Proteomes" id="UP000095751"/>
    </source>
</evidence>
<dbReference type="SUPFAM" id="SSF55729">
    <property type="entry name" value="Acyl-CoA N-acyltransferases (Nat)"/>
    <property type="match status" value="1"/>
</dbReference>
<proteinExistence type="predicted"/>
<keyword evidence="5" id="KW-1185">Reference proteome</keyword>
<evidence type="ECO:0000256" key="1">
    <source>
        <dbReference type="SAM" id="MobiDB-lite"/>
    </source>
</evidence>
<feature type="compositionally biased region" description="Basic residues" evidence="1">
    <location>
        <begin position="348"/>
        <end position="361"/>
    </location>
</feature>
<feature type="compositionally biased region" description="Polar residues" evidence="1">
    <location>
        <begin position="337"/>
        <end position="347"/>
    </location>
</feature>
<feature type="domain" description="N-acetyltransferase" evidence="3">
    <location>
        <begin position="114"/>
        <end position="212"/>
    </location>
</feature>
<organism evidence="4 5">
    <name type="scientific">Fragilariopsis cylindrus CCMP1102</name>
    <dbReference type="NCBI Taxonomy" id="635003"/>
    <lineage>
        <taxon>Eukaryota</taxon>
        <taxon>Sar</taxon>
        <taxon>Stramenopiles</taxon>
        <taxon>Ochrophyta</taxon>
        <taxon>Bacillariophyta</taxon>
        <taxon>Bacillariophyceae</taxon>
        <taxon>Bacillariophycidae</taxon>
        <taxon>Bacillariales</taxon>
        <taxon>Bacillariaceae</taxon>
        <taxon>Fragilariopsis</taxon>
    </lineage>
</organism>
<name>A0A1E7EPB8_9STRA</name>
<dbReference type="InParanoid" id="A0A1E7EPB8"/>
<dbReference type="KEGG" id="fcy:FRACYDRAFT_197724"/>
<feature type="signal peptide" evidence="2">
    <location>
        <begin position="1"/>
        <end position="16"/>
    </location>
</feature>
<sequence>MTTLFLLVLLFNYTDCIVTVDAFSVTVSSSSSSSLSSSSSPITDTNTNTKSIIDVDVVKTQSDIIALADLRYNEWIKNENAQQRRRPLSQPSRYAFRMATKEIYEERSMDGSIVFLARLVVDNDDSISARQKSVVGKVVGSAELSPIEFNGATINIKLREDEEEEENNENYEDEEERHKYLYVTDVVTSSKHRRMGIANSLMDTLEKYAYNDEEQEEYNDNNINDNNENNNNKKTMITLFLHVKVDNDAAQTFYSSSRRGYCIPTSNQIQNINITQLEENAGVSGRGQEPQILLCKVLTEDNSGGSSSKTTVITSLPTTATAIGFSSSSSSSSSSSGRNTNNKSSQPQKKKKKLKVKRKKK</sequence>
<feature type="chain" id="PRO_5009192075" description="N-acetyltransferase domain-containing protein" evidence="2">
    <location>
        <begin position="17"/>
        <end position="361"/>
    </location>
</feature>
<feature type="compositionally biased region" description="Low complexity" evidence="1">
    <location>
        <begin position="326"/>
        <end position="336"/>
    </location>
</feature>
<dbReference type="Gene3D" id="3.40.630.30">
    <property type="match status" value="1"/>
</dbReference>
<reference evidence="4 5" key="1">
    <citation type="submission" date="2016-09" db="EMBL/GenBank/DDBJ databases">
        <title>Extensive genetic diversity and differential bi-allelic expression allows diatom success in the polar Southern Ocean.</title>
        <authorList>
            <consortium name="DOE Joint Genome Institute"/>
            <person name="Mock T."/>
            <person name="Otillar R.P."/>
            <person name="Strauss J."/>
            <person name="Dupont C."/>
            <person name="Frickenhaus S."/>
            <person name="Maumus F."/>
            <person name="Mcmullan M."/>
            <person name="Sanges R."/>
            <person name="Schmutz J."/>
            <person name="Toseland A."/>
            <person name="Valas R."/>
            <person name="Veluchamy A."/>
            <person name="Ward B.J."/>
            <person name="Allen A."/>
            <person name="Barry K."/>
            <person name="Falciatore A."/>
            <person name="Ferrante M."/>
            <person name="Fortunato A.E."/>
            <person name="Gloeckner G."/>
            <person name="Gruber A."/>
            <person name="Hipkin R."/>
            <person name="Janech M."/>
            <person name="Kroth P."/>
            <person name="Leese F."/>
            <person name="Lindquist E."/>
            <person name="Lyon B.R."/>
            <person name="Martin J."/>
            <person name="Mayer C."/>
            <person name="Parker M."/>
            <person name="Quesneville H."/>
            <person name="Raymond J."/>
            <person name="Uhlig C."/>
            <person name="Valentin K.U."/>
            <person name="Worden A.Z."/>
            <person name="Armbrust E.V."/>
            <person name="Bowler C."/>
            <person name="Green B."/>
            <person name="Moulton V."/>
            <person name="Van Oosterhout C."/>
            <person name="Grigoriev I."/>
        </authorList>
    </citation>
    <scope>NUCLEOTIDE SEQUENCE [LARGE SCALE GENOMIC DNA]</scope>
    <source>
        <strain evidence="4 5">CCMP1102</strain>
    </source>
</reference>
<evidence type="ECO:0000313" key="4">
    <source>
        <dbReference type="EMBL" id="OEU07393.1"/>
    </source>
</evidence>
<protein>
    <recommendedName>
        <fullName evidence="3">N-acetyltransferase domain-containing protein</fullName>
    </recommendedName>
</protein>
<dbReference type="InterPro" id="IPR016181">
    <property type="entry name" value="Acyl_CoA_acyltransferase"/>
</dbReference>
<dbReference type="CDD" id="cd04301">
    <property type="entry name" value="NAT_SF"/>
    <property type="match status" value="1"/>
</dbReference>
<accession>A0A1E7EPB8</accession>
<dbReference type="GO" id="GO:0016747">
    <property type="term" value="F:acyltransferase activity, transferring groups other than amino-acyl groups"/>
    <property type="evidence" value="ECO:0007669"/>
    <property type="project" value="InterPro"/>
</dbReference>
<dbReference type="InterPro" id="IPR000182">
    <property type="entry name" value="GNAT_dom"/>
</dbReference>
<dbReference type="OrthoDB" id="49216at2759"/>
<dbReference type="AlphaFoldDB" id="A0A1E7EPB8"/>
<evidence type="ECO:0000259" key="3">
    <source>
        <dbReference type="Pfam" id="PF00583"/>
    </source>
</evidence>
<evidence type="ECO:0000256" key="2">
    <source>
        <dbReference type="SAM" id="SignalP"/>
    </source>
</evidence>
<dbReference type="EMBL" id="KV784386">
    <property type="protein sequence ID" value="OEU07393.1"/>
    <property type="molecule type" value="Genomic_DNA"/>
</dbReference>